<evidence type="ECO:0000256" key="2">
    <source>
        <dbReference type="ARBA" id="ARBA00023002"/>
    </source>
</evidence>
<evidence type="ECO:0000259" key="3">
    <source>
        <dbReference type="SMART" id="SM00903"/>
    </source>
</evidence>
<evidence type="ECO:0000256" key="1">
    <source>
        <dbReference type="ARBA" id="ARBA00008898"/>
    </source>
</evidence>
<keyword evidence="5" id="KW-1185">Reference proteome</keyword>
<gene>
    <name evidence="4" type="ordered locus">Gbro_3418</name>
</gene>
<dbReference type="Pfam" id="PF01613">
    <property type="entry name" value="Flavin_Reduct"/>
    <property type="match status" value="1"/>
</dbReference>
<sequence length="166" mass="18125">MTHSDAFDEITAAINYPMFVVTTRHRAERSGCLVGFATQTSIDPPRFLVGISQANHTHGVAANAEHLAVHLIPRDHLELATLFGGTTGDTTDKFARCAWSDGPHDLPILDDAAMWFAGRILERIDMGDHTGLLIEPDAGEVRTEARGPEAWVRFADTKDIEPGHDA</sequence>
<protein>
    <submittedName>
        <fullName evidence="4">Flavin reductase domain protein FMN-binding protein</fullName>
    </submittedName>
</protein>
<dbReference type="EMBL" id="CP001802">
    <property type="protein sequence ID" value="ACY22615.1"/>
    <property type="molecule type" value="Genomic_DNA"/>
</dbReference>
<dbReference type="Proteomes" id="UP000001219">
    <property type="component" value="Chromosome"/>
</dbReference>
<dbReference type="HOGENOM" id="CLU_059021_0_1_11"/>
<dbReference type="AlphaFoldDB" id="D0LE23"/>
<organism evidence="4 5">
    <name type="scientific">Gordonia bronchialis (strain ATCC 25592 / DSM 43247 / BCRC 13721 / JCM 3198 / KCTC 3076 / NBRC 16047 / NCTC 10667)</name>
    <name type="common">Rhodococcus bronchialis</name>
    <dbReference type="NCBI Taxonomy" id="526226"/>
    <lineage>
        <taxon>Bacteria</taxon>
        <taxon>Bacillati</taxon>
        <taxon>Actinomycetota</taxon>
        <taxon>Actinomycetes</taxon>
        <taxon>Mycobacteriales</taxon>
        <taxon>Gordoniaceae</taxon>
        <taxon>Gordonia</taxon>
    </lineage>
</organism>
<feature type="domain" description="Flavin reductase like" evidence="3">
    <location>
        <begin position="11"/>
        <end position="153"/>
    </location>
</feature>
<dbReference type="PANTHER" id="PTHR30466">
    <property type="entry name" value="FLAVIN REDUCTASE"/>
    <property type="match status" value="1"/>
</dbReference>
<dbReference type="InterPro" id="IPR012349">
    <property type="entry name" value="Split_barrel_FMN-bd"/>
</dbReference>
<dbReference type="SUPFAM" id="SSF50475">
    <property type="entry name" value="FMN-binding split barrel"/>
    <property type="match status" value="1"/>
</dbReference>
<dbReference type="PANTHER" id="PTHR30466:SF15">
    <property type="entry name" value="POSSIBLE OXIDOREDUCTASE"/>
    <property type="match status" value="1"/>
</dbReference>
<dbReference type="GO" id="GO:0042602">
    <property type="term" value="F:riboflavin reductase (NADPH) activity"/>
    <property type="evidence" value="ECO:0007669"/>
    <property type="project" value="TreeGrafter"/>
</dbReference>
<name>D0LE23_GORB4</name>
<dbReference type="STRING" id="526226.Gbro_3418"/>
<dbReference type="SMART" id="SM00903">
    <property type="entry name" value="Flavin_Reduct"/>
    <property type="match status" value="1"/>
</dbReference>
<dbReference type="Gene3D" id="2.30.110.10">
    <property type="entry name" value="Electron Transport, Fmn-binding Protein, Chain A"/>
    <property type="match status" value="1"/>
</dbReference>
<dbReference type="KEGG" id="gbr:Gbro_3418"/>
<reference evidence="4 5" key="2">
    <citation type="journal article" date="2010" name="Stand. Genomic Sci.">
        <title>Complete genome sequence of Gordonia bronchialis type strain (3410).</title>
        <authorList>
            <person name="Ivanova N."/>
            <person name="Sikorski J."/>
            <person name="Jando M."/>
            <person name="Lapidus A."/>
            <person name="Nolan M."/>
            <person name="Lucas S."/>
            <person name="Del Rio T.G."/>
            <person name="Tice H."/>
            <person name="Copeland A."/>
            <person name="Cheng J.F."/>
            <person name="Chen F."/>
            <person name="Bruce D."/>
            <person name="Goodwin L."/>
            <person name="Pitluck S."/>
            <person name="Mavromatis K."/>
            <person name="Ovchinnikova G."/>
            <person name="Pati A."/>
            <person name="Chen A."/>
            <person name="Palaniappan K."/>
            <person name="Land M."/>
            <person name="Hauser L."/>
            <person name="Chang Y.J."/>
            <person name="Jeffries C.D."/>
            <person name="Chain P."/>
            <person name="Saunders E."/>
            <person name="Han C."/>
            <person name="Detter J.C."/>
            <person name="Brettin T."/>
            <person name="Rohde M."/>
            <person name="Goker M."/>
            <person name="Bristow J."/>
            <person name="Eisen J.A."/>
            <person name="Markowitz V."/>
            <person name="Hugenholtz P."/>
            <person name="Klenk H.P."/>
            <person name="Kyrpides N.C."/>
        </authorList>
    </citation>
    <scope>NUCLEOTIDE SEQUENCE [LARGE SCALE GENOMIC DNA]</scope>
    <source>
        <strain evidence="5">ATCC 25592 / DSM 43247 / BCRC 13721 / JCM 3198 / KCTC 3076 / NBRC 16047 / NCTC 10667</strain>
    </source>
</reference>
<evidence type="ECO:0000313" key="5">
    <source>
        <dbReference type="Proteomes" id="UP000001219"/>
    </source>
</evidence>
<dbReference type="InterPro" id="IPR002563">
    <property type="entry name" value="Flavin_Rdtase-like_dom"/>
</dbReference>
<dbReference type="eggNOG" id="COG1853">
    <property type="taxonomic scope" value="Bacteria"/>
</dbReference>
<dbReference type="GO" id="GO:0010181">
    <property type="term" value="F:FMN binding"/>
    <property type="evidence" value="ECO:0007669"/>
    <property type="project" value="InterPro"/>
</dbReference>
<reference evidence="5" key="1">
    <citation type="submission" date="2009-10" db="EMBL/GenBank/DDBJ databases">
        <title>The complete chromosome of Gordonia bronchialis DSM 43247.</title>
        <authorList>
            <consortium name="US DOE Joint Genome Institute (JGI-PGF)"/>
            <person name="Lucas S."/>
            <person name="Copeland A."/>
            <person name="Lapidus A."/>
            <person name="Glavina del Rio T."/>
            <person name="Dalin E."/>
            <person name="Tice H."/>
            <person name="Bruce D."/>
            <person name="Goodwin L."/>
            <person name="Pitluck S."/>
            <person name="Kyrpides N."/>
            <person name="Mavromatis K."/>
            <person name="Ivanova N."/>
            <person name="Ovchinnikova G."/>
            <person name="Saunders E."/>
            <person name="Brettin T."/>
            <person name="Detter J.C."/>
            <person name="Han C."/>
            <person name="Larimer F."/>
            <person name="Land M."/>
            <person name="Hauser L."/>
            <person name="Markowitz V."/>
            <person name="Cheng J.-F."/>
            <person name="Hugenholtz P."/>
            <person name="Woyke T."/>
            <person name="Wu D."/>
            <person name="Jando M."/>
            <person name="Schneider S."/>
            <person name="Goeker M."/>
            <person name="Klenk H.-P."/>
            <person name="Eisen J.A."/>
        </authorList>
    </citation>
    <scope>NUCLEOTIDE SEQUENCE [LARGE SCALE GENOMIC DNA]</scope>
    <source>
        <strain evidence="5">ATCC 25592 / DSM 43247 / BCRC 13721 / JCM 3198 / KCTC 3076 / NBRC 16047 / NCTC 10667</strain>
    </source>
</reference>
<accession>D0LE23</accession>
<proteinExistence type="inferred from homology"/>
<evidence type="ECO:0000313" key="4">
    <source>
        <dbReference type="EMBL" id="ACY22615.1"/>
    </source>
</evidence>
<comment type="similarity">
    <text evidence="1">Belongs to the non-flavoprotein flavin reductase family.</text>
</comment>
<keyword evidence="2" id="KW-0560">Oxidoreductase</keyword>
<dbReference type="InterPro" id="IPR050268">
    <property type="entry name" value="NADH-dep_flavin_reductase"/>
</dbReference>